<accession>X1PS02</accession>
<proteinExistence type="predicted"/>
<name>X1PS02_9ZZZZ</name>
<dbReference type="EMBL" id="BARV01035710">
    <property type="protein sequence ID" value="GAI58598.1"/>
    <property type="molecule type" value="Genomic_DNA"/>
</dbReference>
<comment type="caution">
    <text evidence="1">The sequence shown here is derived from an EMBL/GenBank/DDBJ whole genome shotgun (WGS) entry which is preliminary data.</text>
</comment>
<dbReference type="AlphaFoldDB" id="X1PS02"/>
<organism evidence="1">
    <name type="scientific">marine sediment metagenome</name>
    <dbReference type="NCBI Taxonomy" id="412755"/>
    <lineage>
        <taxon>unclassified sequences</taxon>
        <taxon>metagenomes</taxon>
        <taxon>ecological metagenomes</taxon>
    </lineage>
</organism>
<gene>
    <name evidence="1" type="ORF">S06H3_55668</name>
</gene>
<protein>
    <submittedName>
        <fullName evidence="1">Uncharacterized protein</fullName>
    </submittedName>
</protein>
<sequence>MPLFGSRVNKTKIKTLHVLMSFGEKSNKGISKLLKEGTTFLCQSLSEIKNKLM</sequence>
<reference evidence="1" key="1">
    <citation type="journal article" date="2014" name="Front. Microbiol.">
        <title>High frequency of phylogenetically diverse reductive dehalogenase-homologous genes in deep subseafloor sedimentary metagenomes.</title>
        <authorList>
            <person name="Kawai M."/>
            <person name="Futagami T."/>
            <person name="Toyoda A."/>
            <person name="Takaki Y."/>
            <person name="Nishi S."/>
            <person name="Hori S."/>
            <person name="Arai W."/>
            <person name="Tsubouchi T."/>
            <person name="Morono Y."/>
            <person name="Uchiyama I."/>
            <person name="Ito T."/>
            <person name="Fujiyama A."/>
            <person name="Inagaki F."/>
            <person name="Takami H."/>
        </authorList>
    </citation>
    <scope>NUCLEOTIDE SEQUENCE</scope>
    <source>
        <strain evidence="1">Expedition CK06-06</strain>
    </source>
</reference>
<evidence type="ECO:0000313" key="1">
    <source>
        <dbReference type="EMBL" id="GAI58598.1"/>
    </source>
</evidence>